<dbReference type="OrthoDB" id="3358017at2759"/>
<feature type="transmembrane region" description="Helical" evidence="5">
    <location>
        <begin position="266"/>
        <end position="286"/>
    </location>
</feature>
<comment type="caution">
    <text evidence="6">The sequence shown here is derived from an EMBL/GenBank/DDBJ whole genome shotgun (WGS) entry which is preliminary data.</text>
</comment>
<name>A0A9W4N3M9_PENOL</name>
<evidence type="ECO:0000256" key="1">
    <source>
        <dbReference type="ARBA" id="ARBA00004141"/>
    </source>
</evidence>
<feature type="transmembrane region" description="Helical" evidence="5">
    <location>
        <begin position="230"/>
        <end position="246"/>
    </location>
</feature>
<dbReference type="PANTHER" id="PTHR31465:SF1">
    <property type="entry name" value="PROTEIN RTA1-RELATED"/>
    <property type="match status" value="1"/>
</dbReference>
<keyword evidence="4 5" id="KW-0472">Membrane</keyword>
<dbReference type="PANTHER" id="PTHR31465">
    <property type="entry name" value="PROTEIN RTA1-RELATED"/>
    <property type="match status" value="1"/>
</dbReference>
<feature type="transmembrane region" description="Helical" evidence="5">
    <location>
        <begin position="150"/>
        <end position="175"/>
    </location>
</feature>
<proteinExistence type="predicted"/>
<keyword evidence="2 5" id="KW-0812">Transmembrane</keyword>
<evidence type="ECO:0000256" key="4">
    <source>
        <dbReference type="ARBA" id="ARBA00023136"/>
    </source>
</evidence>
<dbReference type="EMBL" id="CAJVOS010000071">
    <property type="protein sequence ID" value="CAG8252586.1"/>
    <property type="molecule type" value="Genomic_DNA"/>
</dbReference>
<feature type="transmembrane region" description="Helical" evidence="5">
    <location>
        <begin position="76"/>
        <end position="98"/>
    </location>
</feature>
<feature type="transmembrane region" description="Helical" evidence="5">
    <location>
        <begin position="110"/>
        <end position="130"/>
    </location>
</feature>
<reference evidence="6" key="1">
    <citation type="submission" date="2021-07" db="EMBL/GenBank/DDBJ databases">
        <authorList>
            <person name="Branca A.L. A."/>
        </authorList>
    </citation>
    <scope>NUCLEOTIDE SEQUENCE</scope>
</reference>
<evidence type="ECO:0000256" key="5">
    <source>
        <dbReference type="SAM" id="Phobius"/>
    </source>
</evidence>
<keyword evidence="3 5" id="KW-1133">Transmembrane helix</keyword>
<dbReference type="InterPro" id="IPR007568">
    <property type="entry name" value="RTA1"/>
</dbReference>
<dbReference type="Proteomes" id="UP001153618">
    <property type="component" value="Unassembled WGS sequence"/>
</dbReference>
<evidence type="ECO:0008006" key="8">
    <source>
        <dbReference type="Google" id="ProtNLM"/>
    </source>
</evidence>
<sequence>MTPEMKVILLINYSFSQYRSLIRLDIEISNMSSAHDDSNPYYTFYKPSVAAAFVVAILFCITALVQIWRIILTRQWFGIVVLVAAAFEAVGLLARAYSGKHLDKKSPFEIQTLLIFLAPILFAASVYMFLGRVIRKSGHPELSFIRIRWVTPIFVIGDIFCFFIQAVGVVILLRAESQSKFDLAKGIILAGLALQLFFFAVFILVAVVFHLRLNSREKSGHSGVNLTVRLWNLYFCSFLITVRNIYRLVEYITGTDAYLSRVEWPTYVLDVGLMLIIMIVSNLWYFPKGKDVYEPIYPLPAVRRVPPSAMA</sequence>
<dbReference type="GO" id="GO:0016020">
    <property type="term" value="C:membrane"/>
    <property type="evidence" value="ECO:0007669"/>
    <property type="project" value="UniProtKB-SubCell"/>
</dbReference>
<gene>
    <name evidence="6" type="ORF">POLS_LOCUS8817</name>
</gene>
<organism evidence="6 7">
    <name type="scientific">Penicillium olsonii</name>
    <dbReference type="NCBI Taxonomy" id="99116"/>
    <lineage>
        <taxon>Eukaryota</taxon>
        <taxon>Fungi</taxon>
        <taxon>Dikarya</taxon>
        <taxon>Ascomycota</taxon>
        <taxon>Pezizomycotina</taxon>
        <taxon>Eurotiomycetes</taxon>
        <taxon>Eurotiomycetidae</taxon>
        <taxon>Eurotiales</taxon>
        <taxon>Aspergillaceae</taxon>
        <taxon>Penicillium</taxon>
    </lineage>
</organism>
<evidence type="ECO:0000256" key="3">
    <source>
        <dbReference type="ARBA" id="ARBA00022989"/>
    </source>
</evidence>
<evidence type="ECO:0000313" key="7">
    <source>
        <dbReference type="Proteomes" id="UP001153618"/>
    </source>
</evidence>
<evidence type="ECO:0000256" key="2">
    <source>
        <dbReference type="ARBA" id="ARBA00022692"/>
    </source>
</evidence>
<accession>A0A9W4N3M9</accession>
<comment type="subcellular location">
    <subcellularLocation>
        <location evidence="1">Membrane</location>
        <topology evidence="1">Multi-pass membrane protein</topology>
    </subcellularLocation>
</comment>
<dbReference type="AlphaFoldDB" id="A0A9W4N3M9"/>
<feature type="transmembrane region" description="Helical" evidence="5">
    <location>
        <begin position="187"/>
        <end position="209"/>
    </location>
</feature>
<evidence type="ECO:0000313" key="6">
    <source>
        <dbReference type="EMBL" id="CAG8252586.1"/>
    </source>
</evidence>
<dbReference type="Pfam" id="PF04479">
    <property type="entry name" value="RTA1"/>
    <property type="match status" value="1"/>
</dbReference>
<feature type="transmembrane region" description="Helical" evidence="5">
    <location>
        <begin position="49"/>
        <end position="69"/>
    </location>
</feature>
<keyword evidence="7" id="KW-1185">Reference proteome</keyword>
<protein>
    <recommendedName>
        <fullName evidence="8">RTA1-domain-containing protein</fullName>
    </recommendedName>
</protein>